<feature type="domain" description="L,D-TPase catalytic" evidence="8">
    <location>
        <begin position="394"/>
        <end position="535"/>
    </location>
</feature>
<sequence length="536" mass="57096">MNENNEMHSAGSFADGETTAVFAPLDLSAVATPAAHAHAKSAHRHVRKHAIWPWIVLAVVALLGAFAGGSIWFFQSHVLPGVTLWGTPVTGRSYNQLVSQIDDAVANTTVTASYEGKTAKISLKDLGLSVDSETIASQVMDAKRNDPWWQRYISFWKTNDITTEPANPQAAIADTLNEKLSIEEVKPVDASLQLNAEGTGFDVVAGKQGQGVNPTPVAQAAVKAVQSLDSSKTQTVAVTLSTTQPAVTDDIATQAKATIDKLVDKPVAVTIGDHQIATVDAPALAASMRLDANENAKLTANETRNGYVVFDADKLQQYFDNSVKTSLSSTRVDQEVIVNNNGDVIDTLKEGHDGVTISDDSSFGQDAVAALAKGSGSVSVTGTVDPMQTKSTKRHVVVDLSDNKVYAYENDKLIRTMSMSAGQGNDRKTGECTGGDLCTPTGDFTIWLKYQSQDMSGNLTLSDGSQESWDVKGVGFVNYFSHSGCAIHRIASQSAINDAQVAELGNTSHGCVGIGWDQAEWFYGWAVMGTSVHVQV</sequence>
<dbReference type="GO" id="GO:0071972">
    <property type="term" value="F:peptidoglycan L,D-transpeptidase activity"/>
    <property type="evidence" value="ECO:0007669"/>
    <property type="project" value="TreeGrafter"/>
</dbReference>
<evidence type="ECO:0000256" key="2">
    <source>
        <dbReference type="ARBA" id="ARBA00022679"/>
    </source>
</evidence>
<comment type="caution">
    <text evidence="9">The sequence shown here is derived from an EMBL/GenBank/DDBJ whole genome shotgun (WGS) entry which is preliminary data.</text>
</comment>
<dbReference type="PANTHER" id="PTHR30582:SF2">
    <property type="entry name" value="L,D-TRANSPEPTIDASE YCIB-RELATED"/>
    <property type="match status" value="1"/>
</dbReference>
<dbReference type="InterPro" id="IPR022029">
    <property type="entry name" value="YoaR-like_PG-bd"/>
</dbReference>
<dbReference type="Pfam" id="PF03734">
    <property type="entry name" value="YkuD"/>
    <property type="match status" value="1"/>
</dbReference>
<feature type="transmembrane region" description="Helical" evidence="7">
    <location>
        <begin position="50"/>
        <end position="74"/>
    </location>
</feature>
<dbReference type="InterPro" id="IPR038063">
    <property type="entry name" value="Transpep_catalytic_dom"/>
</dbReference>
<dbReference type="AlphaFoldDB" id="A0A261FYP8"/>
<dbReference type="RefSeq" id="WP_094729836.1">
    <property type="nucleotide sequence ID" value="NZ_MWWY01000024.1"/>
</dbReference>
<evidence type="ECO:0000256" key="7">
    <source>
        <dbReference type="SAM" id="Phobius"/>
    </source>
</evidence>
<dbReference type="PANTHER" id="PTHR30582">
    <property type="entry name" value="L,D-TRANSPEPTIDASE"/>
    <property type="match status" value="1"/>
</dbReference>
<accession>A0A261FYP8</accession>
<dbReference type="UniPathway" id="UPA00219"/>
<keyword evidence="4 6" id="KW-0573">Peptidoglycan synthesis</keyword>
<dbReference type="PROSITE" id="PS52029">
    <property type="entry name" value="LD_TPASE"/>
    <property type="match status" value="1"/>
</dbReference>
<protein>
    <submittedName>
        <fullName evidence="9">L,D-transpeptidase catalytic domain-containing protein</fullName>
    </submittedName>
</protein>
<feature type="active site" description="Proton donor/acceptor" evidence="6">
    <location>
        <position position="488"/>
    </location>
</feature>
<dbReference type="InterPro" id="IPR050979">
    <property type="entry name" value="LD-transpeptidase"/>
</dbReference>
<evidence type="ECO:0000256" key="5">
    <source>
        <dbReference type="ARBA" id="ARBA00023316"/>
    </source>
</evidence>
<keyword evidence="10" id="KW-1185">Reference proteome</keyword>
<dbReference type="CDD" id="cd16913">
    <property type="entry name" value="YkuD_like"/>
    <property type="match status" value="1"/>
</dbReference>
<dbReference type="GO" id="GO:0071555">
    <property type="term" value="P:cell wall organization"/>
    <property type="evidence" value="ECO:0007669"/>
    <property type="project" value="UniProtKB-UniRule"/>
</dbReference>
<dbReference type="InterPro" id="IPR005490">
    <property type="entry name" value="LD_TPept_cat_dom"/>
</dbReference>
<dbReference type="SUPFAM" id="SSF141523">
    <property type="entry name" value="L,D-transpeptidase catalytic domain-like"/>
    <property type="match status" value="1"/>
</dbReference>
<keyword evidence="3 6" id="KW-0133">Cell shape</keyword>
<dbReference type="Gene3D" id="2.40.440.10">
    <property type="entry name" value="L,D-transpeptidase catalytic domain-like"/>
    <property type="match status" value="1"/>
</dbReference>
<evidence type="ECO:0000256" key="1">
    <source>
        <dbReference type="ARBA" id="ARBA00004752"/>
    </source>
</evidence>
<comment type="pathway">
    <text evidence="1 6">Cell wall biogenesis; peptidoglycan biosynthesis.</text>
</comment>
<keyword evidence="7" id="KW-0812">Transmembrane</keyword>
<keyword evidence="7" id="KW-0472">Membrane</keyword>
<evidence type="ECO:0000313" key="9">
    <source>
        <dbReference type="EMBL" id="OZG64312.1"/>
    </source>
</evidence>
<evidence type="ECO:0000256" key="6">
    <source>
        <dbReference type="PROSITE-ProRule" id="PRU01373"/>
    </source>
</evidence>
<dbReference type="EMBL" id="MWWY01000024">
    <property type="protein sequence ID" value="OZG64312.1"/>
    <property type="molecule type" value="Genomic_DNA"/>
</dbReference>
<evidence type="ECO:0000256" key="4">
    <source>
        <dbReference type="ARBA" id="ARBA00022984"/>
    </source>
</evidence>
<keyword evidence="2" id="KW-0808">Transferase</keyword>
<evidence type="ECO:0000259" key="8">
    <source>
        <dbReference type="PROSITE" id="PS52029"/>
    </source>
</evidence>
<organism evidence="9 10">
    <name type="scientific">Bifidobacterium hapali</name>
    <dbReference type="NCBI Taxonomy" id="1630172"/>
    <lineage>
        <taxon>Bacteria</taxon>
        <taxon>Bacillati</taxon>
        <taxon>Actinomycetota</taxon>
        <taxon>Actinomycetes</taxon>
        <taxon>Bifidobacteriales</taxon>
        <taxon>Bifidobacteriaceae</taxon>
        <taxon>Bifidobacterium</taxon>
    </lineage>
</organism>
<evidence type="ECO:0000256" key="3">
    <source>
        <dbReference type="ARBA" id="ARBA00022960"/>
    </source>
</evidence>
<feature type="active site" description="Nucleophile" evidence="6">
    <location>
        <position position="511"/>
    </location>
</feature>
<dbReference type="GO" id="GO:0018104">
    <property type="term" value="P:peptidoglycan-protein cross-linking"/>
    <property type="evidence" value="ECO:0007669"/>
    <property type="project" value="TreeGrafter"/>
</dbReference>
<evidence type="ECO:0000313" key="10">
    <source>
        <dbReference type="Proteomes" id="UP000216074"/>
    </source>
</evidence>
<gene>
    <name evidence="9" type="ORF">BHAP_1213</name>
</gene>
<dbReference type="GO" id="GO:0005576">
    <property type="term" value="C:extracellular region"/>
    <property type="evidence" value="ECO:0007669"/>
    <property type="project" value="TreeGrafter"/>
</dbReference>
<dbReference type="GO" id="GO:0016740">
    <property type="term" value="F:transferase activity"/>
    <property type="evidence" value="ECO:0007669"/>
    <property type="project" value="UniProtKB-KW"/>
</dbReference>
<keyword evidence="7" id="KW-1133">Transmembrane helix</keyword>
<keyword evidence="5 6" id="KW-0961">Cell wall biogenesis/degradation</keyword>
<name>A0A261FYP8_9BIFI</name>
<dbReference type="Pfam" id="PF12229">
    <property type="entry name" value="PG_binding_4"/>
    <property type="match status" value="1"/>
</dbReference>
<proteinExistence type="predicted"/>
<reference evidence="9 10" key="1">
    <citation type="journal article" date="2017" name="BMC Genomics">
        <title>Comparative genomic and phylogenomic analyses of the Bifidobacteriaceae family.</title>
        <authorList>
            <person name="Lugli G.A."/>
            <person name="Milani C."/>
            <person name="Turroni F."/>
            <person name="Duranti S."/>
            <person name="Mancabelli L."/>
            <person name="Mangifesta M."/>
            <person name="Ferrario C."/>
            <person name="Modesto M."/>
            <person name="Mattarelli P."/>
            <person name="Jiri K."/>
            <person name="van Sinderen D."/>
            <person name="Ventura M."/>
        </authorList>
    </citation>
    <scope>NUCLEOTIDE SEQUENCE [LARGE SCALE GENOMIC DNA]</scope>
    <source>
        <strain evidence="9 10">DSM 100202</strain>
    </source>
</reference>
<dbReference type="OrthoDB" id="3176960at2"/>
<dbReference type="GO" id="GO:0008360">
    <property type="term" value="P:regulation of cell shape"/>
    <property type="evidence" value="ECO:0007669"/>
    <property type="project" value="UniProtKB-UniRule"/>
</dbReference>
<dbReference type="Proteomes" id="UP000216074">
    <property type="component" value="Unassembled WGS sequence"/>
</dbReference>